<dbReference type="InterPro" id="IPR037212">
    <property type="entry name" value="Med7/Med21-like"/>
</dbReference>
<evidence type="ECO:0000256" key="11">
    <source>
        <dbReference type="SAM" id="Coils"/>
    </source>
</evidence>
<dbReference type="PANTHER" id="PTHR13381:SF0">
    <property type="entry name" value="MEDIATOR OF RNA POLYMERASE II TRANSCRIPTION SUBUNIT 21"/>
    <property type="match status" value="1"/>
</dbReference>
<reference evidence="13" key="1">
    <citation type="submission" date="2021-03" db="EMBL/GenBank/DDBJ databases">
        <authorList>
            <person name="Tagirdzhanova G."/>
        </authorList>
    </citation>
    <scope>NUCLEOTIDE SEQUENCE</scope>
</reference>
<evidence type="ECO:0000256" key="4">
    <source>
        <dbReference type="ARBA" id="ARBA00019691"/>
    </source>
</evidence>
<evidence type="ECO:0000313" key="14">
    <source>
        <dbReference type="Proteomes" id="UP000664534"/>
    </source>
</evidence>
<organism evidence="13 14">
    <name type="scientific">Imshaugia aleurites</name>
    <dbReference type="NCBI Taxonomy" id="172621"/>
    <lineage>
        <taxon>Eukaryota</taxon>
        <taxon>Fungi</taxon>
        <taxon>Dikarya</taxon>
        <taxon>Ascomycota</taxon>
        <taxon>Pezizomycotina</taxon>
        <taxon>Lecanoromycetes</taxon>
        <taxon>OSLEUM clade</taxon>
        <taxon>Lecanoromycetidae</taxon>
        <taxon>Lecanorales</taxon>
        <taxon>Lecanorineae</taxon>
        <taxon>Parmeliaceae</taxon>
        <taxon>Imshaugia</taxon>
    </lineage>
</organism>
<evidence type="ECO:0000256" key="1">
    <source>
        <dbReference type="ARBA" id="ARBA00004123"/>
    </source>
</evidence>
<evidence type="ECO:0000256" key="5">
    <source>
        <dbReference type="ARBA" id="ARBA00023015"/>
    </source>
</evidence>
<evidence type="ECO:0000256" key="8">
    <source>
        <dbReference type="ARBA" id="ARBA00023242"/>
    </source>
</evidence>
<evidence type="ECO:0000256" key="6">
    <source>
        <dbReference type="ARBA" id="ARBA00023159"/>
    </source>
</evidence>
<keyword evidence="7 10" id="KW-0804">Transcription</keyword>
<dbReference type="OrthoDB" id="526653at2759"/>
<proteinExistence type="inferred from homology"/>
<comment type="similarity">
    <text evidence="2 10">Belongs to the Mediator complex subunit 21 family.</text>
</comment>
<dbReference type="InterPro" id="IPR021384">
    <property type="entry name" value="Mediator_Med21"/>
</dbReference>
<dbReference type="PANTHER" id="PTHR13381">
    <property type="entry name" value="RNA POLYMERASE II HOLOENZYME COMPONENT SRB7"/>
    <property type="match status" value="1"/>
</dbReference>
<keyword evidence="11" id="KW-0175">Coiled coil</keyword>
<keyword evidence="6 10" id="KW-0010">Activator</keyword>
<evidence type="ECO:0000313" key="13">
    <source>
        <dbReference type="EMBL" id="CAF9911992.1"/>
    </source>
</evidence>
<gene>
    <name evidence="13" type="primary">SRB7</name>
    <name evidence="13" type="ORF">IMSHALPRED_010670</name>
</gene>
<dbReference type="GO" id="GO:0006357">
    <property type="term" value="P:regulation of transcription by RNA polymerase II"/>
    <property type="evidence" value="ECO:0007669"/>
    <property type="project" value="TreeGrafter"/>
</dbReference>
<dbReference type="EMBL" id="CAJPDT010000009">
    <property type="protein sequence ID" value="CAF9911992.1"/>
    <property type="molecule type" value="Genomic_DNA"/>
</dbReference>
<accession>A0A8H3I203</accession>
<dbReference type="Pfam" id="PF11221">
    <property type="entry name" value="Med21"/>
    <property type="match status" value="1"/>
</dbReference>
<dbReference type="Gene3D" id="6.10.280.10">
    <property type="entry name" value="Mediator complex, subunit Med21"/>
    <property type="match status" value="1"/>
</dbReference>
<dbReference type="AlphaFoldDB" id="A0A8H3I203"/>
<feature type="compositionally biased region" description="Low complexity" evidence="12">
    <location>
        <begin position="49"/>
        <end position="66"/>
    </location>
</feature>
<feature type="compositionally biased region" description="Polar residues" evidence="12">
    <location>
        <begin position="67"/>
        <end position="97"/>
    </location>
</feature>
<evidence type="ECO:0000256" key="9">
    <source>
        <dbReference type="ARBA" id="ARBA00025687"/>
    </source>
</evidence>
<dbReference type="SUPFAM" id="SSF140718">
    <property type="entry name" value="Mediator hinge subcomplex-like"/>
    <property type="match status" value="1"/>
</dbReference>
<keyword evidence="8 10" id="KW-0539">Nucleus</keyword>
<feature type="region of interest" description="Disordered" evidence="12">
    <location>
        <begin position="32"/>
        <end position="97"/>
    </location>
</feature>
<evidence type="ECO:0000256" key="2">
    <source>
        <dbReference type="ARBA" id="ARBA00005770"/>
    </source>
</evidence>
<name>A0A8H3I203_9LECA</name>
<evidence type="ECO:0000256" key="3">
    <source>
        <dbReference type="ARBA" id="ARBA00011837"/>
    </source>
</evidence>
<comment type="function">
    <text evidence="9 10">Component of the Mediator complex, a coactivator involved in the regulated transcription of nearly all RNA polymerase II-dependent genes. Mediator functions as a bridge to convey information from gene-specific regulatory proteins to the basal RNA polymerase II transcription machinery. Mediator is recruited to promoters by direct interactions with regulatory proteins and serves as a scaffold for the assembly of a functional preinitiation complex with RNA polymerase II and the general transcription factors.</text>
</comment>
<sequence length="169" mass="19125">MADRLTQLQDCYDQLATQFYASIRYLSLHHSSSALTPPPPSNSHRNHNDSNSNANANASVNANSSHEQPASQQELPESSSYPPEQRPDTPTTFTSAQRELAQDLLLKTKQIEYLISVLPGVENSQEKQEARITELDAELREALEERRKAEQERELWLQKVDEIIGGIKR</sequence>
<comment type="subunit">
    <text evidence="3 10">Component of the Mediator complex.</text>
</comment>
<feature type="coiled-coil region" evidence="11">
    <location>
        <begin position="125"/>
        <end position="159"/>
    </location>
</feature>
<keyword evidence="5 10" id="KW-0805">Transcription regulation</keyword>
<dbReference type="Proteomes" id="UP000664534">
    <property type="component" value="Unassembled WGS sequence"/>
</dbReference>
<comment type="caution">
    <text evidence="13">The sequence shown here is derived from an EMBL/GenBank/DDBJ whole genome shotgun (WGS) entry which is preliminary data.</text>
</comment>
<evidence type="ECO:0000256" key="12">
    <source>
        <dbReference type="SAM" id="MobiDB-lite"/>
    </source>
</evidence>
<protein>
    <recommendedName>
        <fullName evidence="4 10">Mediator of RNA polymerase II transcription subunit 21</fullName>
    </recommendedName>
</protein>
<keyword evidence="14" id="KW-1185">Reference proteome</keyword>
<dbReference type="GO" id="GO:0016592">
    <property type="term" value="C:mediator complex"/>
    <property type="evidence" value="ECO:0007669"/>
    <property type="project" value="UniProtKB-UniRule"/>
</dbReference>
<evidence type="ECO:0000256" key="10">
    <source>
        <dbReference type="RuleBase" id="RU366036"/>
    </source>
</evidence>
<dbReference type="GO" id="GO:0003712">
    <property type="term" value="F:transcription coregulator activity"/>
    <property type="evidence" value="ECO:0007669"/>
    <property type="project" value="TreeGrafter"/>
</dbReference>
<evidence type="ECO:0000256" key="7">
    <source>
        <dbReference type="ARBA" id="ARBA00023163"/>
    </source>
</evidence>
<comment type="subcellular location">
    <subcellularLocation>
        <location evidence="1 10">Nucleus</location>
    </subcellularLocation>
</comment>